<organism evidence="2 3">
    <name type="scientific">Callosobruchus maculatus</name>
    <name type="common">Southern cowpea weevil</name>
    <name type="synonym">Pulse bruchid</name>
    <dbReference type="NCBI Taxonomy" id="64391"/>
    <lineage>
        <taxon>Eukaryota</taxon>
        <taxon>Metazoa</taxon>
        <taxon>Ecdysozoa</taxon>
        <taxon>Arthropoda</taxon>
        <taxon>Hexapoda</taxon>
        <taxon>Insecta</taxon>
        <taxon>Pterygota</taxon>
        <taxon>Neoptera</taxon>
        <taxon>Endopterygota</taxon>
        <taxon>Coleoptera</taxon>
        <taxon>Polyphaga</taxon>
        <taxon>Cucujiformia</taxon>
        <taxon>Chrysomeloidea</taxon>
        <taxon>Chrysomelidae</taxon>
        <taxon>Bruchinae</taxon>
        <taxon>Bruchini</taxon>
        <taxon>Callosobruchus</taxon>
    </lineage>
</organism>
<dbReference type="OrthoDB" id="277832at2759"/>
<evidence type="ECO:0000313" key="3">
    <source>
        <dbReference type="Proteomes" id="UP000410492"/>
    </source>
</evidence>
<dbReference type="AlphaFoldDB" id="A0A653C1Q9"/>
<reference evidence="2 3" key="1">
    <citation type="submission" date="2019-01" db="EMBL/GenBank/DDBJ databases">
        <authorList>
            <person name="Sayadi A."/>
        </authorList>
    </citation>
    <scope>NUCLEOTIDE SEQUENCE [LARGE SCALE GENOMIC DNA]</scope>
</reference>
<proteinExistence type="predicted"/>
<feature type="compositionally biased region" description="Polar residues" evidence="1">
    <location>
        <begin position="58"/>
        <end position="71"/>
    </location>
</feature>
<protein>
    <submittedName>
        <fullName evidence="2">Uncharacterized protein</fullName>
    </submittedName>
</protein>
<feature type="region of interest" description="Disordered" evidence="1">
    <location>
        <begin position="38"/>
        <end position="71"/>
    </location>
</feature>
<sequence>MRIIQRTGMSSKTLRTIGTSRPIRMWIDGKCFDVKQHKHKDNPLKRTHSAISDKNDESGNAETLEDNSSSQTLSLAEILKDENGKISTSFELPPYVFL</sequence>
<keyword evidence="3" id="KW-1185">Reference proteome</keyword>
<evidence type="ECO:0000256" key="1">
    <source>
        <dbReference type="SAM" id="MobiDB-lite"/>
    </source>
</evidence>
<gene>
    <name evidence="2" type="ORF">CALMAC_LOCUS5504</name>
</gene>
<dbReference type="Proteomes" id="UP000410492">
    <property type="component" value="Unassembled WGS sequence"/>
</dbReference>
<dbReference type="EMBL" id="CAACVG010006796">
    <property type="protein sequence ID" value="VEN41790.1"/>
    <property type="molecule type" value="Genomic_DNA"/>
</dbReference>
<name>A0A653C1Q9_CALMS</name>
<accession>A0A653C1Q9</accession>
<feature type="compositionally biased region" description="Basic residues" evidence="1">
    <location>
        <begin position="38"/>
        <end position="48"/>
    </location>
</feature>
<evidence type="ECO:0000313" key="2">
    <source>
        <dbReference type="EMBL" id="VEN41790.1"/>
    </source>
</evidence>